<keyword evidence="3" id="KW-1003">Cell membrane</keyword>
<evidence type="ECO:0000256" key="9">
    <source>
        <dbReference type="SAM" id="Phobius"/>
    </source>
</evidence>
<comment type="similarity">
    <text evidence="8">Belongs to the binding-protein-dependent transport system permease family. LivHM subfamily.</text>
</comment>
<dbReference type="CDD" id="cd06582">
    <property type="entry name" value="TM_PBP1_LivH_like"/>
    <property type="match status" value="1"/>
</dbReference>
<feature type="transmembrane region" description="Helical" evidence="9">
    <location>
        <begin position="285"/>
        <end position="312"/>
    </location>
</feature>
<keyword evidence="11" id="KW-1185">Reference proteome</keyword>
<evidence type="ECO:0000313" key="10">
    <source>
        <dbReference type="EMBL" id="KGF32406.1"/>
    </source>
</evidence>
<evidence type="ECO:0000256" key="8">
    <source>
        <dbReference type="ARBA" id="ARBA00037998"/>
    </source>
</evidence>
<evidence type="ECO:0000256" key="5">
    <source>
        <dbReference type="ARBA" id="ARBA00022970"/>
    </source>
</evidence>
<feature type="transmembrane region" description="Helical" evidence="9">
    <location>
        <begin position="324"/>
        <end position="341"/>
    </location>
</feature>
<evidence type="ECO:0000256" key="7">
    <source>
        <dbReference type="ARBA" id="ARBA00023136"/>
    </source>
</evidence>
<keyword evidence="2" id="KW-0813">Transport</keyword>
<comment type="subcellular location">
    <subcellularLocation>
        <location evidence="1">Cell membrane</location>
        <topology evidence="1">Multi-pass membrane protein</topology>
    </subcellularLocation>
</comment>
<dbReference type="InterPro" id="IPR052157">
    <property type="entry name" value="BCAA_transport_permease"/>
</dbReference>
<keyword evidence="5" id="KW-0029">Amino-acid transport</keyword>
<evidence type="ECO:0000256" key="2">
    <source>
        <dbReference type="ARBA" id="ARBA00022448"/>
    </source>
</evidence>
<dbReference type="InterPro" id="IPR001851">
    <property type="entry name" value="ABC_transp_permease"/>
</dbReference>
<feature type="transmembrane region" description="Helical" evidence="9">
    <location>
        <begin position="96"/>
        <end position="115"/>
    </location>
</feature>
<name>A0A095ZDF6_9BURK</name>
<dbReference type="PANTHER" id="PTHR11795:SF450">
    <property type="entry name" value="ABC TRANSPORTER PERMEASE PROTEIN"/>
    <property type="match status" value="1"/>
</dbReference>
<dbReference type="eggNOG" id="COG0559">
    <property type="taxonomic scope" value="Bacteria"/>
</dbReference>
<dbReference type="GO" id="GO:0022857">
    <property type="term" value="F:transmembrane transporter activity"/>
    <property type="evidence" value="ECO:0007669"/>
    <property type="project" value="InterPro"/>
</dbReference>
<feature type="transmembrane region" description="Helical" evidence="9">
    <location>
        <begin position="240"/>
        <end position="273"/>
    </location>
</feature>
<dbReference type="GO" id="GO:0005886">
    <property type="term" value="C:plasma membrane"/>
    <property type="evidence" value="ECO:0007669"/>
    <property type="project" value="UniProtKB-SubCell"/>
</dbReference>
<dbReference type="RefSeq" id="WP_018026346.1">
    <property type="nucleotide sequence ID" value="NZ_JRNI01000004.1"/>
</dbReference>
<feature type="transmembrane region" description="Helical" evidence="9">
    <location>
        <begin position="62"/>
        <end position="84"/>
    </location>
</feature>
<dbReference type="GeneID" id="93427986"/>
<evidence type="ECO:0000256" key="6">
    <source>
        <dbReference type="ARBA" id="ARBA00022989"/>
    </source>
</evidence>
<feature type="transmembrane region" description="Helical" evidence="9">
    <location>
        <begin position="121"/>
        <end position="140"/>
    </location>
</feature>
<evidence type="ECO:0000313" key="11">
    <source>
        <dbReference type="Proteomes" id="UP000029629"/>
    </source>
</evidence>
<feature type="transmembrane region" description="Helical" evidence="9">
    <location>
        <begin position="152"/>
        <end position="176"/>
    </location>
</feature>
<dbReference type="GO" id="GO:0006865">
    <property type="term" value="P:amino acid transport"/>
    <property type="evidence" value="ECO:0007669"/>
    <property type="project" value="UniProtKB-KW"/>
</dbReference>
<dbReference type="PANTHER" id="PTHR11795">
    <property type="entry name" value="BRANCHED-CHAIN AMINO ACID TRANSPORT SYSTEM PERMEASE PROTEIN LIVH"/>
    <property type="match status" value="1"/>
</dbReference>
<feature type="transmembrane region" description="Helical" evidence="9">
    <location>
        <begin position="196"/>
        <end position="219"/>
    </location>
</feature>
<proteinExistence type="inferred from homology"/>
<evidence type="ECO:0000256" key="3">
    <source>
        <dbReference type="ARBA" id="ARBA00022475"/>
    </source>
</evidence>
<accession>A0A095ZDF6</accession>
<sequence length="348" mass="38053">MNWEIAKILMQDGLVTGVIYALMAVALVLVFAVTRIIFIAQGEFVSFGALTFAIMVNGQTPATIWLLPVFGTLIFLMELYRFLIKRACSALQLLKAALLYLLLPFALALLVPPILATQPSIWLKALLTLLLIVPLGPMVYRLVFKPVSEAPGLLLLIISIALHFAFVGLGLVFFGAEGWRVSEPFFDGTVEFFGLSWSYQSLFVIAMTVFIIIALYIFFEKTIYGKALRATAVNRKGARLMGISTGLAGYISFWITALIGVVSGILLVSFITITYETGFMIGLKGFVGAIIGGLVSYPIAAVAAVAVGVIEAFSTFWASDYKEVIVFTLILPVLLIRSLTIQKHDEEE</sequence>
<dbReference type="EMBL" id="JRNI01000004">
    <property type="protein sequence ID" value="KGF32406.1"/>
    <property type="molecule type" value="Genomic_DNA"/>
</dbReference>
<organism evidence="10 11">
    <name type="scientific">Oligella urethralis DNF00040</name>
    <dbReference type="NCBI Taxonomy" id="1401065"/>
    <lineage>
        <taxon>Bacteria</taxon>
        <taxon>Pseudomonadati</taxon>
        <taxon>Pseudomonadota</taxon>
        <taxon>Betaproteobacteria</taxon>
        <taxon>Burkholderiales</taxon>
        <taxon>Alcaligenaceae</taxon>
        <taxon>Oligella</taxon>
    </lineage>
</organism>
<keyword evidence="4 9" id="KW-0812">Transmembrane</keyword>
<evidence type="ECO:0000256" key="1">
    <source>
        <dbReference type="ARBA" id="ARBA00004651"/>
    </source>
</evidence>
<gene>
    <name evidence="10" type="ORF">HMPREF2130_00935</name>
</gene>
<dbReference type="OrthoDB" id="5293349at2"/>
<protein>
    <submittedName>
        <fullName evidence="10">ABC transporter permease</fullName>
    </submittedName>
</protein>
<keyword evidence="7 9" id="KW-0472">Membrane</keyword>
<feature type="transmembrane region" description="Helical" evidence="9">
    <location>
        <begin position="13"/>
        <end position="31"/>
    </location>
</feature>
<reference evidence="10 11" key="1">
    <citation type="submission" date="2014-07" db="EMBL/GenBank/DDBJ databases">
        <authorList>
            <person name="McCorrison J."/>
            <person name="Sanka R."/>
            <person name="Torralba M."/>
            <person name="Gillis M."/>
            <person name="Haft D.H."/>
            <person name="Methe B."/>
            <person name="Sutton G."/>
            <person name="Nelson K.E."/>
        </authorList>
    </citation>
    <scope>NUCLEOTIDE SEQUENCE [LARGE SCALE GENOMIC DNA]</scope>
    <source>
        <strain evidence="10 11">DNF00040</strain>
    </source>
</reference>
<keyword evidence="6 9" id="KW-1133">Transmembrane helix</keyword>
<dbReference type="AlphaFoldDB" id="A0A095ZDF6"/>
<dbReference type="Proteomes" id="UP000029629">
    <property type="component" value="Unassembled WGS sequence"/>
</dbReference>
<dbReference type="Pfam" id="PF02653">
    <property type="entry name" value="BPD_transp_2"/>
    <property type="match status" value="1"/>
</dbReference>
<comment type="caution">
    <text evidence="10">The sequence shown here is derived from an EMBL/GenBank/DDBJ whole genome shotgun (WGS) entry which is preliminary data.</text>
</comment>
<evidence type="ECO:0000256" key="4">
    <source>
        <dbReference type="ARBA" id="ARBA00022692"/>
    </source>
</evidence>